<evidence type="ECO:0000259" key="1">
    <source>
        <dbReference type="Pfam" id="PF25794"/>
    </source>
</evidence>
<dbReference type="Proteomes" id="UP000541444">
    <property type="component" value="Unassembled WGS sequence"/>
</dbReference>
<protein>
    <recommendedName>
        <fullName evidence="1">Sacsin/Nov domain-containing protein</fullName>
    </recommendedName>
</protein>
<dbReference type="EMBL" id="JACGCM010002618">
    <property type="protein sequence ID" value="KAF6137957.1"/>
    <property type="molecule type" value="Genomic_DNA"/>
</dbReference>
<dbReference type="Pfam" id="PF25794">
    <property type="entry name" value="SACS"/>
    <property type="match status" value="1"/>
</dbReference>
<accession>A0A7J7L5R7</accession>
<dbReference type="InterPro" id="IPR052957">
    <property type="entry name" value="Auxin_embryo_med"/>
</dbReference>
<dbReference type="PANTHER" id="PTHR32387:SF3">
    <property type="entry name" value="ATP_DNA BINDING PROTEIN"/>
    <property type="match status" value="1"/>
</dbReference>
<dbReference type="NCBIfam" id="NF047352">
    <property type="entry name" value="P_loop_sacsin"/>
    <property type="match status" value="1"/>
</dbReference>
<proteinExistence type="predicted"/>
<comment type="caution">
    <text evidence="2">The sequence shown here is derived from an EMBL/GenBank/DDBJ whole genome shotgun (WGS) entry which is preliminary data.</text>
</comment>
<keyword evidence="3" id="KW-1185">Reference proteome</keyword>
<dbReference type="InterPro" id="IPR058210">
    <property type="entry name" value="SACS/Nov_dom"/>
</dbReference>
<name>A0A7J7L5R7_9MAGN</name>
<evidence type="ECO:0000313" key="2">
    <source>
        <dbReference type="EMBL" id="KAF6137957.1"/>
    </source>
</evidence>
<evidence type="ECO:0000313" key="3">
    <source>
        <dbReference type="Proteomes" id="UP000541444"/>
    </source>
</evidence>
<feature type="domain" description="Sacsin/Nov" evidence="1">
    <location>
        <begin position="27"/>
        <end position="143"/>
    </location>
</feature>
<dbReference type="PANTHER" id="PTHR32387">
    <property type="entry name" value="WU:FJ29H11"/>
    <property type="match status" value="1"/>
</dbReference>
<organism evidence="2 3">
    <name type="scientific">Kingdonia uniflora</name>
    <dbReference type="NCBI Taxonomy" id="39325"/>
    <lineage>
        <taxon>Eukaryota</taxon>
        <taxon>Viridiplantae</taxon>
        <taxon>Streptophyta</taxon>
        <taxon>Embryophyta</taxon>
        <taxon>Tracheophyta</taxon>
        <taxon>Spermatophyta</taxon>
        <taxon>Magnoliopsida</taxon>
        <taxon>Ranunculales</taxon>
        <taxon>Circaeasteraceae</taxon>
        <taxon>Kingdonia</taxon>
    </lineage>
</organism>
<dbReference type="Gene3D" id="3.30.565.10">
    <property type="entry name" value="Histidine kinase-like ATPase, C-terminal domain"/>
    <property type="match status" value="1"/>
</dbReference>
<dbReference type="SUPFAM" id="SSF55874">
    <property type="entry name" value="ATPase domain of HSP90 chaperone/DNA topoisomerase II/histidine kinase"/>
    <property type="match status" value="1"/>
</dbReference>
<sequence>MATPKEHIEELRRSKFSIGGKPNLLTEDLHQAVKNLSAELYAKDVHFLMEIIQNAEDNEYEEGVNPSLEFIVTSEDITDTGAPATLLIFNNEKGFSRKNVESICSVGRSTKKGQRKRGYIGEKGIGFKSVFLITAQPYIFSNGYQIKFNEEPCPHCNVGYIVPEWVEENPTPADIERIYGSPGSLPTTIIVLPLKPDKEQPVKRQLSNIHPEVLLFLSKIRRLSVRETNNDPKLNTVSGVSISSETDFITRKNVSAQSYTLHLSAEEKNDDGENECSYYMWKQKFPVKEENRVERRKEVDEWVITLAFPIQQRLSRGMKSPGLYSFLPTEMVTDFPFIIQADFLLASSRETILLDNKWNHGILNCVSSAFVNALISLMKSSEAAPISSLARVFKFLPVERSSYPKLNDVRDSIQEKVIKETIIPMESYTDQKIFCKPSDVGRISRDFWSILIKARAQGVCLHNLSSHGRFVVNSAFENDEYDSILKFLGVVFMDSEWYGKCIQSSNLVLGVSEDVYMKLLLFLSENWKASFKNTNIVNIPLLKYVDQDGNVSLCSVTEDEMSMCLSYDSCHISWLIDWNQEFRCRGNLFFAPKTTQDSLLVFPKRDTIRQWLKEHVEVGSMDVNDYALHLLEFLGKDRRAAVAFVHFVYHSLLKNYISKQEVKNLCEKIPLVDNYGRVRTPGSGVLVPANGSKWAGLIGSNPWLKKGFFELGEEYLRSGSFAGVFTAEKKLTGFLKTHVGASDIPNLCPPDNAIPTVSSPLTKENAFLILEWIKNLKHKNVLTGSKFLRCIKEGGWLRTYLGDSVGYKPPSESFLLTKKEGELLQNGSDLVDIPLIDQKFYDDRIYGYAEELKQIGVMFEFGEACTFIGKQLVSLAANTNLTKTNVFSILNFVRLLRKKVLPLDEFIESVKVGKWLKTSHGDRSPVGSILFDPEWKIASSISNLPFIDQECYGEEILSYKEELRLLGVLVGYTKDYQLLTDNFSLQASVTVDAFILALECIRHSRLSGKIISELKRVTLTTNVGSKSSCECFLSDPDWGSLLLVFNHLPVISKNLFGDNIFSYKNELKILGVVVDFEEAAKAFACQFKQHASSSSITKENVLSFLACYRQLKRTKHHFPTEFQTCIREEKWLKTCLGQKSPGESILFDPDWKPLSSIASLPFIDDRYYSNGIQEYKEELMILGVAGTIKTGTKFVADHINFPRNSTTVTPSTVMSFLECIRNLLEDHNGVLPDKFLGKISTRWLKTSMGYRSPDKCLLFDSKWNSFLQREDGPFIDEEFYGCKISSFRKELMAVGVVVDVANGCQLLANGLESHSHFDVIARIYGYLNEFKWKPDNKNANWIWIPNGNDGGEYVRTEECVIYDKDDLFGTQFNILAKHYKNKLLGFFSLTLEVRTNPSVDDYCKLWKDWEISGHKLTPKECCAFWMHMVNHWNSKTQKLLSENLVKLPVNTNSDVILLVDKHDIFIPDDLLLKDLFDQASLNPLFVWYPQLSLPSIPRTKLYEIYSSIGVRLISDSVRKDESSLPKDKLKKARSIIQEELLMLVLGFLADPALEMDAKKRQKTVKSLLDLDVFEIKDPITVSYSLPLSSGESLNVKECRMIRWEKESSVLFTQKLGRSSEHKTNIEFATYFSQVIAEGVLWERVDCIAGLSELLKLGWLLEFEEEAIDFLLKSKNLQLFMEDKEFLKSVFSSD</sequence>
<dbReference type="InterPro" id="IPR036890">
    <property type="entry name" value="HATPase_C_sf"/>
</dbReference>
<dbReference type="OrthoDB" id="1262810at2759"/>
<reference evidence="2 3" key="1">
    <citation type="journal article" date="2020" name="IScience">
        <title>Genome Sequencing of the Endangered Kingdonia uniflora (Circaeasteraceae, Ranunculales) Reveals Potential Mechanisms of Evolutionary Specialization.</title>
        <authorList>
            <person name="Sun Y."/>
            <person name="Deng T."/>
            <person name="Zhang A."/>
            <person name="Moore M.J."/>
            <person name="Landis J.B."/>
            <person name="Lin N."/>
            <person name="Zhang H."/>
            <person name="Zhang X."/>
            <person name="Huang J."/>
            <person name="Zhang X."/>
            <person name="Sun H."/>
            <person name="Wang H."/>
        </authorList>
    </citation>
    <scope>NUCLEOTIDE SEQUENCE [LARGE SCALE GENOMIC DNA]</scope>
    <source>
        <strain evidence="2">TB1705</strain>
        <tissue evidence="2">Leaf</tissue>
    </source>
</reference>
<gene>
    <name evidence="2" type="ORF">GIB67_041830</name>
</gene>